<dbReference type="Proteomes" id="UP000281261">
    <property type="component" value="Unassembled WGS sequence"/>
</dbReference>
<evidence type="ECO:0000259" key="1">
    <source>
        <dbReference type="Pfam" id="PF25794"/>
    </source>
</evidence>
<feature type="non-terminal residue" evidence="2">
    <location>
        <position position="606"/>
    </location>
</feature>
<dbReference type="InterPro" id="IPR036890">
    <property type="entry name" value="HATPase_C_sf"/>
</dbReference>
<evidence type="ECO:0000313" key="2">
    <source>
        <dbReference type="EMBL" id="RLC35977.1"/>
    </source>
</evidence>
<dbReference type="Gene3D" id="3.30.565.10">
    <property type="entry name" value="Histidine kinase-like ATPase, C-terminal domain"/>
    <property type="match status" value="1"/>
</dbReference>
<protein>
    <recommendedName>
        <fullName evidence="1">Sacsin/Nov domain-containing protein</fullName>
    </recommendedName>
</protein>
<dbReference type="SUPFAM" id="SSF55874">
    <property type="entry name" value="ATPase domain of HSP90 chaperone/DNA topoisomerase II/histidine kinase"/>
    <property type="match status" value="1"/>
</dbReference>
<organism evidence="2 3">
    <name type="scientific">candidate division Kazan bacterium</name>
    <dbReference type="NCBI Taxonomy" id="2202143"/>
    <lineage>
        <taxon>Bacteria</taxon>
        <taxon>Bacteria division Kazan-3B-28</taxon>
    </lineage>
</organism>
<comment type="caution">
    <text evidence="2">The sequence shown here is derived from an EMBL/GenBank/DDBJ whole genome shotgun (WGS) entry which is preliminary data.</text>
</comment>
<feature type="domain" description="Sacsin/Nov" evidence="1">
    <location>
        <begin position="85"/>
        <end position="163"/>
    </location>
</feature>
<gene>
    <name evidence="2" type="ORF">DRH29_05430</name>
</gene>
<dbReference type="EMBL" id="QMNG01000098">
    <property type="protein sequence ID" value="RLC35977.1"/>
    <property type="molecule type" value="Genomic_DNA"/>
</dbReference>
<dbReference type="PANTHER" id="PTHR32387:SF0">
    <property type="entry name" value="PROTEIN NO VEIN"/>
    <property type="match status" value="1"/>
</dbReference>
<dbReference type="InterPro" id="IPR058210">
    <property type="entry name" value="SACS/Nov_dom"/>
</dbReference>
<sequence>MHSPKDVIEKIRRKRFGIGLSLEDTSDDVREFILDKEEVLDRAARLAKDINTQKPRLIFELVQNAEDNEYEDGVEPLLRFILRPDCLLVQNNEKGFREENVDAICLIGGTTKKRSLGYIGEKGIGFKSVFLVTTEPQIYSNGFHFRFVYKESDPTTMIIPEWVKNPPDFIDLSQTNLVMPLGSMSVREELLAFLKEIHPSLLLFLQKLRKIEIQDLIGNSFTEIRRREENERVIISTGDKEEHWKVIRRLLDVPSDLCEERRKDVTQTEIILAFPCKLDGTPEVTREQYVFSFLPVRKEGLRFIIQADFLLAINREDIIKHSSWNRWLRDSIGEAFAKAVDHLKADKKLRLSFFQYLDFSDVKDEFFLNAVEQIFQHLQRLECALTESNQWRKPGEVLTASKEGRELISNDDAIRLFGKEYLSSKVLGKSSVLRELGILEVSARDLIKCLEQTEWLTKKSDEWFYKLFDYLSKQKLSDEEIEYLKNLKILKLQNGELASINEDPVFFPPDKKGKGYGFETELRIIRKNIYRMISRNKENTQRILGFLRDLGAQDSEPYQIIENHILPAYENDTWKDKDTGMLRGYIRYIKGNIEKYEKEAGKRLNI</sequence>
<name>A0A420ZB95_UNCK3</name>
<dbReference type="NCBIfam" id="NF047352">
    <property type="entry name" value="P_loop_sacsin"/>
    <property type="match status" value="1"/>
</dbReference>
<dbReference type="Pfam" id="PF25794">
    <property type="entry name" value="SACS"/>
    <property type="match status" value="1"/>
</dbReference>
<proteinExistence type="predicted"/>
<reference evidence="2 3" key="1">
    <citation type="submission" date="2018-06" db="EMBL/GenBank/DDBJ databases">
        <title>Extensive metabolic versatility and redundancy in microbially diverse, dynamic hydrothermal sediments.</title>
        <authorList>
            <person name="Dombrowski N."/>
            <person name="Teske A."/>
            <person name="Baker B.J."/>
        </authorList>
    </citation>
    <scope>NUCLEOTIDE SEQUENCE [LARGE SCALE GENOMIC DNA]</scope>
    <source>
        <strain evidence="2">B79_G16</strain>
    </source>
</reference>
<evidence type="ECO:0000313" key="3">
    <source>
        <dbReference type="Proteomes" id="UP000281261"/>
    </source>
</evidence>
<dbReference type="InterPro" id="IPR052957">
    <property type="entry name" value="Auxin_embryo_med"/>
</dbReference>
<dbReference type="AlphaFoldDB" id="A0A420ZB95"/>
<dbReference type="PANTHER" id="PTHR32387">
    <property type="entry name" value="WU:FJ29H11"/>
    <property type="match status" value="1"/>
</dbReference>
<accession>A0A420ZB95</accession>